<keyword evidence="1" id="KW-0472">Membrane</keyword>
<proteinExistence type="predicted"/>
<name>A0A6L2LCI1_TANCI</name>
<gene>
    <name evidence="2" type="ORF">Tci_031356</name>
</gene>
<evidence type="ECO:0000256" key="1">
    <source>
        <dbReference type="SAM" id="Phobius"/>
    </source>
</evidence>
<keyword evidence="1" id="KW-1133">Transmembrane helix</keyword>
<organism evidence="2">
    <name type="scientific">Tanacetum cinerariifolium</name>
    <name type="common">Dalmatian daisy</name>
    <name type="synonym">Chrysanthemum cinerariifolium</name>
    <dbReference type="NCBI Taxonomy" id="118510"/>
    <lineage>
        <taxon>Eukaryota</taxon>
        <taxon>Viridiplantae</taxon>
        <taxon>Streptophyta</taxon>
        <taxon>Embryophyta</taxon>
        <taxon>Tracheophyta</taxon>
        <taxon>Spermatophyta</taxon>
        <taxon>Magnoliopsida</taxon>
        <taxon>eudicotyledons</taxon>
        <taxon>Gunneridae</taxon>
        <taxon>Pentapetalae</taxon>
        <taxon>asterids</taxon>
        <taxon>campanulids</taxon>
        <taxon>Asterales</taxon>
        <taxon>Asteraceae</taxon>
        <taxon>Asteroideae</taxon>
        <taxon>Anthemideae</taxon>
        <taxon>Anthemidinae</taxon>
        <taxon>Tanacetum</taxon>
    </lineage>
</organism>
<comment type="caution">
    <text evidence="2">The sequence shown here is derived from an EMBL/GenBank/DDBJ whole genome shotgun (WGS) entry which is preliminary data.</text>
</comment>
<keyword evidence="1" id="KW-0812">Transmembrane</keyword>
<reference evidence="2" key="1">
    <citation type="journal article" date="2019" name="Sci. Rep.">
        <title>Draft genome of Tanacetum cinerariifolium, the natural source of mosquito coil.</title>
        <authorList>
            <person name="Yamashiro T."/>
            <person name="Shiraishi A."/>
            <person name="Satake H."/>
            <person name="Nakayama K."/>
        </authorList>
    </citation>
    <scope>NUCLEOTIDE SEQUENCE</scope>
</reference>
<evidence type="ECO:0000313" key="2">
    <source>
        <dbReference type="EMBL" id="GEU59378.1"/>
    </source>
</evidence>
<sequence>MVFENDFAGFALQYSIEHQEDLNQQRISDVHVRWDKLNESQNELLNMMQSFCETVIQQKQAANIDQSPPQEMSIQDMEYLKQQYLDEMKSMINQIQIKDYRNERIDIHYRRECEIKIDEFKVNFNGMNPSSIAITPVLLNLEPEDSLIMGDEDLNTIPEKESDKVIQSSVEDLVPIPSESEDTSRSDSEYDFPSCDDFSPIDVPEGKFMIFSNPLFDSNGDFTSSDDESLSDEDVLEDNFKFYPNPLFEFDNEYISSDVNPLFDEDDCFDPGDDIKLLLHRDLSIPKMSVASILEGFTNEPPLKENDNLFDLESKETERKKILYNAPIDDLMTKDCSDFKDSRARGFVHRLLKLQSLSYGNSISWILLIIVYLLAYLINGFRFA</sequence>
<feature type="transmembrane region" description="Helical" evidence="1">
    <location>
        <begin position="359"/>
        <end position="378"/>
    </location>
</feature>
<dbReference type="AlphaFoldDB" id="A0A6L2LCI1"/>
<dbReference type="EMBL" id="BKCJ010004162">
    <property type="protein sequence ID" value="GEU59378.1"/>
    <property type="molecule type" value="Genomic_DNA"/>
</dbReference>
<accession>A0A6L2LCI1</accession>
<protein>
    <submittedName>
        <fullName evidence="2">Uncharacterized protein</fullName>
    </submittedName>
</protein>